<name>A0A6C0BW09_9ZZZZ</name>
<proteinExistence type="predicted"/>
<evidence type="ECO:0000313" key="2">
    <source>
        <dbReference type="EMBL" id="QHS95719.1"/>
    </source>
</evidence>
<reference evidence="2" key="1">
    <citation type="journal article" date="2020" name="Nature">
        <title>Giant virus diversity and host interactions through global metagenomics.</title>
        <authorList>
            <person name="Schulz F."/>
            <person name="Roux S."/>
            <person name="Paez-Espino D."/>
            <person name="Jungbluth S."/>
            <person name="Walsh D.A."/>
            <person name="Denef V.J."/>
            <person name="McMahon K.D."/>
            <person name="Konstantinidis K.T."/>
            <person name="Eloe-Fadrosh E.A."/>
            <person name="Kyrpides N.C."/>
            <person name="Woyke T."/>
        </authorList>
    </citation>
    <scope>NUCLEOTIDE SEQUENCE</scope>
    <source>
        <strain evidence="2">GVMAG-M-3300018868-6</strain>
    </source>
</reference>
<feature type="region of interest" description="Disordered" evidence="1">
    <location>
        <begin position="279"/>
        <end position="321"/>
    </location>
</feature>
<dbReference type="EMBL" id="MN739256">
    <property type="protein sequence ID" value="QHS95719.1"/>
    <property type="molecule type" value="Genomic_DNA"/>
</dbReference>
<feature type="compositionally biased region" description="Basic residues" evidence="1">
    <location>
        <begin position="280"/>
        <end position="321"/>
    </location>
</feature>
<evidence type="ECO:0000256" key="1">
    <source>
        <dbReference type="SAM" id="MobiDB-lite"/>
    </source>
</evidence>
<protein>
    <submittedName>
        <fullName evidence="2">Uncharacterized protein</fullName>
    </submittedName>
</protein>
<sequence>MDVKFLISHSKALSMTSKDIISYNAEYGVKTRAQTAVSTASCRLWQLILAILDQLKDIKGYDVKTLIQGHSLSLSETDKTLKQYNAMVAKISTVLDNIRRNPTLDLLIYSNQIVPGEIVMYDPRKMKLQNGKNYLCIYIEGAAHSILHYFTIIQTTDGKQYLNSSYGSDYVCVSQYTTELVADELNRFISALNNPDTDEDYISEFYKKYFLKGNIGVSYSEDDYENNPSLRFAKIVPDEGNLREIASVTENQFRNKIRCGIMPNYGGLVGSVIGSSYIGGRRRKTAKKHSRRHNKTSRRHNKTSRRHNKTKRHRSSNKCCR</sequence>
<dbReference type="AlphaFoldDB" id="A0A6C0BW09"/>
<organism evidence="2">
    <name type="scientific">viral metagenome</name>
    <dbReference type="NCBI Taxonomy" id="1070528"/>
    <lineage>
        <taxon>unclassified sequences</taxon>
        <taxon>metagenomes</taxon>
        <taxon>organismal metagenomes</taxon>
    </lineage>
</organism>
<accession>A0A6C0BW09</accession>